<reference evidence="9" key="1">
    <citation type="journal article" date="2023" name="Commun. Biol.">
        <title>Genome analysis of Parmales, the sister group of diatoms, reveals the evolutionary specialization of diatoms from phago-mixotrophs to photoautotrophs.</title>
        <authorList>
            <person name="Ban H."/>
            <person name="Sato S."/>
            <person name="Yoshikawa S."/>
            <person name="Yamada K."/>
            <person name="Nakamura Y."/>
            <person name="Ichinomiya M."/>
            <person name="Sato N."/>
            <person name="Blanc-Mathieu R."/>
            <person name="Endo H."/>
            <person name="Kuwata A."/>
            <person name="Ogata H."/>
        </authorList>
    </citation>
    <scope>NUCLEOTIDE SEQUENCE [LARGE SCALE GENOMIC DNA]</scope>
    <source>
        <strain evidence="9">NIES 3699</strain>
    </source>
</reference>
<organism evidence="8 9">
    <name type="scientific">Triparma verrucosa</name>
    <dbReference type="NCBI Taxonomy" id="1606542"/>
    <lineage>
        <taxon>Eukaryota</taxon>
        <taxon>Sar</taxon>
        <taxon>Stramenopiles</taxon>
        <taxon>Ochrophyta</taxon>
        <taxon>Bolidophyceae</taxon>
        <taxon>Parmales</taxon>
        <taxon>Triparmaceae</taxon>
        <taxon>Triparma</taxon>
    </lineage>
</organism>
<evidence type="ECO:0000313" key="9">
    <source>
        <dbReference type="Proteomes" id="UP001165160"/>
    </source>
</evidence>
<feature type="compositionally biased region" description="Polar residues" evidence="3">
    <location>
        <begin position="977"/>
        <end position="1008"/>
    </location>
</feature>
<sequence length="1031" mass="114296">MARPSSPHLPRRLLQLILLLLLPFFSRASLFASSGNWSLTPHNSQDLSGNSLVGSFPGSPSQVHLIKAFESCGTDEYYMQRHYDSRALAAPLKRFQVTQEMCDVMLKNPKAAKDTPALTQYANATLFITFLELSTTCRISPHLGYFEAVYLALSRAGAKGLILSAAEAVPGLYSLTKDPWPWYDDYWAAEFDKMPFAEIGARAGEDLLRRMEDVPDEELHVQFEFDLNKHEVLYKKYFSSLFELVVLPIAALTLKRIADIGIDTRKMTTRNIVAALELPAALAVIYNVVAGSNFVNPGSSGLRFLLLGHLFPFGGLASSILVTSFWKAYCEQYNDLMKFVDPVEAYPRWSKGVAFGGVFLDFLYPFMQVGSSAFQIADPVAIREVFYAPMILSYFIIMIRFVYTAFIAYRTVDSVASRKTMGIYLGFSTLFVGSSMGAFFYLSSLKYGDAALNWQVSMFLMYFGRSGLSLCDISIFTRGSSSSSTHSYSSGDEEKGLTEANPESYLWHENPAGNFLAAENSRVKRCIIERDQAIARLEAEKIKSFALFEIEKNAAAYQKQLVENEKNFIARALHEIRNPLNGIGLSLEHIFVSLLPKLDEEVEIELRTIESCCLHLSVLLKSVLSLDKLLNGALALPEEAFNPGAILGEVKKMNKHAAVAGVRVSHVGAGEKDFEFAVEGAPTQLTLVMINLVNNAAKFTEKGEIAFGCNIIEESDEFVVLKFFVQDTGLGIPPEKQKFIFGFRDQTGTTDSQSKGYGIGLNVSNRLVELMGGELVIRSPIRNADSFGGLGCEFSFTIKMKKIKNHVRISQDTDGRDMSDANLYGLRVLVVDDGAINRKMLVRKFTTGIFNDLTFNAESVKTGEEALERMREPGVQYDLVVIDENFEEAGGILTGTETTKAIRGMERKRGPSRCLIFGCSGNCTEEDERRSKTSGQDILWPKPAPGNEDSLNDIREHWLLRLAREKESRLKLERETAANSIVGSETNSNTHGETETNSEADQTASNVGAGTEPKANRDKGSIFSTVKVVPL</sequence>
<dbReference type="InterPro" id="IPR005467">
    <property type="entry name" value="His_kinase_dom"/>
</dbReference>
<dbReference type="Gene3D" id="3.40.50.2300">
    <property type="match status" value="1"/>
</dbReference>
<feature type="region of interest" description="Disordered" evidence="3">
    <location>
        <begin position="969"/>
        <end position="1018"/>
    </location>
</feature>
<dbReference type="InterPro" id="IPR011006">
    <property type="entry name" value="CheY-like_superfamily"/>
</dbReference>
<keyword evidence="5" id="KW-0732">Signal</keyword>
<dbReference type="SUPFAM" id="SSF52172">
    <property type="entry name" value="CheY-like"/>
    <property type="match status" value="1"/>
</dbReference>
<feature type="domain" description="Response regulatory" evidence="7">
    <location>
        <begin position="827"/>
        <end position="957"/>
    </location>
</feature>
<feature type="transmembrane region" description="Helical" evidence="4">
    <location>
        <begin position="387"/>
        <end position="409"/>
    </location>
</feature>
<feature type="transmembrane region" description="Helical" evidence="4">
    <location>
        <begin position="309"/>
        <end position="329"/>
    </location>
</feature>
<dbReference type="GO" id="GO:0000155">
    <property type="term" value="F:phosphorelay sensor kinase activity"/>
    <property type="evidence" value="ECO:0007669"/>
    <property type="project" value="InterPro"/>
</dbReference>
<keyword evidence="4" id="KW-1133">Transmembrane helix</keyword>
<dbReference type="Pfam" id="PF02518">
    <property type="entry name" value="HATPase_c"/>
    <property type="match status" value="1"/>
</dbReference>
<accession>A0A9W7F190</accession>
<dbReference type="EMBL" id="BRXX01000240">
    <property type="protein sequence ID" value="GMH99934.1"/>
    <property type="molecule type" value="Genomic_DNA"/>
</dbReference>
<dbReference type="Pfam" id="PF00512">
    <property type="entry name" value="HisKA"/>
    <property type="match status" value="1"/>
</dbReference>
<feature type="modified residue" description="4-aspartylphosphate" evidence="2">
    <location>
        <position position="883"/>
    </location>
</feature>
<keyword evidence="9" id="KW-1185">Reference proteome</keyword>
<dbReference type="CDD" id="cd17546">
    <property type="entry name" value="REC_hyHK_CKI1_RcsC-like"/>
    <property type="match status" value="1"/>
</dbReference>
<evidence type="ECO:0000256" key="2">
    <source>
        <dbReference type="PROSITE-ProRule" id="PRU00169"/>
    </source>
</evidence>
<dbReference type="PANTHER" id="PTHR43719:SF28">
    <property type="entry name" value="PEROXIDE STRESS-ACTIVATED HISTIDINE KINASE MAK1-RELATED"/>
    <property type="match status" value="1"/>
</dbReference>
<dbReference type="SMART" id="SM00388">
    <property type="entry name" value="HisKA"/>
    <property type="match status" value="1"/>
</dbReference>
<dbReference type="InterPro" id="IPR036097">
    <property type="entry name" value="HisK_dim/P_sf"/>
</dbReference>
<dbReference type="AlphaFoldDB" id="A0A9W7F190"/>
<evidence type="ECO:0000259" key="6">
    <source>
        <dbReference type="PROSITE" id="PS50109"/>
    </source>
</evidence>
<dbReference type="InterPro" id="IPR003661">
    <property type="entry name" value="HisK_dim/P_dom"/>
</dbReference>
<dbReference type="SUPFAM" id="SSF47384">
    <property type="entry name" value="Homodimeric domain of signal transducing histidine kinase"/>
    <property type="match status" value="1"/>
</dbReference>
<dbReference type="CDD" id="cd00082">
    <property type="entry name" value="HisKA"/>
    <property type="match status" value="1"/>
</dbReference>
<evidence type="ECO:0000256" key="5">
    <source>
        <dbReference type="SAM" id="SignalP"/>
    </source>
</evidence>
<keyword evidence="1 2" id="KW-0597">Phosphoprotein</keyword>
<feature type="region of interest" description="Disordered" evidence="3">
    <location>
        <begin position="925"/>
        <end position="946"/>
    </location>
</feature>
<feature type="chain" id="PRO_5040905357" evidence="5">
    <location>
        <begin position="29"/>
        <end position="1031"/>
    </location>
</feature>
<dbReference type="InterPro" id="IPR036890">
    <property type="entry name" value="HATPase_C_sf"/>
</dbReference>
<dbReference type="InterPro" id="IPR004358">
    <property type="entry name" value="Sig_transdc_His_kin-like_C"/>
</dbReference>
<feature type="transmembrane region" description="Helical" evidence="4">
    <location>
        <begin position="349"/>
        <end position="367"/>
    </location>
</feature>
<gene>
    <name evidence="8" type="ORF">TrVE_jg6103</name>
</gene>
<dbReference type="SMART" id="SM00387">
    <property type="entry name" value="HATPase_c"/>
    <property type="match status" value="1"/>
</dbReference>
<dbReference type="PROSITE" id="PS50110">
    <property type="entry name" value="RESPONSE_REGULATORY"/>
    <property type="match status" value="1"/>
</dbReference>
<name>A0A9W7F190_9STRA</name>
<dbReference type="Proteomes" id="UP001165160">
    <property type="component" value="Unassembled WGS sequence"/>
</dbReference>
<dbReference type="InterPro" id="IPR050956">
    <property type="entry name" value="2C_system_His_kinase"/>
</dbReference>
<feature type="signal peptide" evidence="5">
    <location>
        <begin position="1"/>
        <end position="28"/>
    </location>
</feature>
<evidence type="ECO:0000256" key="3">
    <source>
        <dbReference type="SAM" id="MobiDB-lite"/>
    </source>
</evidence>
<dbReference type="SUPFAM" id="SSF55874">
    <property type="entry name" value="ATPase domain of HSP90 chaperone/DNA topoisomerase II/histidine kinase"/>
    <property type="match status" value="1"/>
</dbReference>
<feature type="transmembrane region" description="Helical" evidence="4">
    <location>
        <begin position="270"/>
        <end position="289"/>
    </location>
</feature>
<keyword evidence="4" id="KW-0472">Membrane</keyword>
<feature type="domain" description="Histidine kinase" evidence="6">
    <location>
        <begin position="571"/>
        <end position="802"/>
    </location>
</feature>
<dbReference type="PRINTS" id="PR00344">
    <property type="entry name" value="BCTRLSENSOR"/>
</dbReference>
<dbReference type="PROSITE" id="PS50109">
    <property type="entry name" value="HIS_KIN"/>
    <property type="match status" value="1"/>
</dbReference>
<evidence type="ECO:0000256" key="4">
    <source>
        <dbReference type="SAM" id="Phobius"/>
    </source>
</evidence>
<comment type="caution">
    <text evidence="8">The sequence shown here is derived from an EMBL/GenBank/DDBJ whole genome shotgun (WGS) entry which is preliminary data.</text>
</comment>
<proteinExistence type="predicted"/>
<keyword evidence="4" id="KW-0812">Transmembrane</keyword>
<dbReference type="Gene3D" id="1.10.287.130">
    <property type="match status" value="1"/>
</dbReference>
<dbReference type="Gene3D" id="3.30.565.10">
    <property type="entry name" value="Histidine kinase-like ATPase, C-terminal domain"/>
    <property type="match status" value="1"/>
</dbReference>
<dbReference type="InterPro" id="IPR003594">
    <property type="entry name" value="HATPase_dom"/>
</dbReference>
<evidence type="ECO:0000313" key="8">
    <source>
        <dbReference type="EMBL" id="GMH99934.1"/>
    </source>
</evidence>
<evidence type="ECO:0000256" key="1">
    <source>
        <dbReference type="ARBA" id="ARBA00022553"/>
    </source>
</evidence>
<protein>
    <submittedName>
        <fullName evidence="8">Uncharacterized protein</fullName>
    </submittedName>
</protein>
<evidence type="ECO:0000259" key="7">
    <source>
        <dbReference type="PROSITE" id="PS50110"/>
    </source>
</evidence>
<feature type="transmembrane region" description="Helical" evidence="4">
    <location>
        <begin position="421"/>
        <end position="442"/>
    </location>
</feature>
<dbReference type="InterPro" id="IPR001789">
    <property type="entry name" value="Sig_transdc_resp-reg_receiver"/>
</dbReference>
<dbReference type="PANTHER" id="PTHR43719">
    <property type="entry name" value="TWO-COMPONENT HISTIDINE KINASE"/>
    <property type="match status" value="1"/>
</dbReference>